<dbReference type="SUPFAM" id="SSF52058">
    <property type="entry name" value="L domain-like"/>
    <property type="match status" value="1"/>
</dbReference>
<name>A0ABN0RER1_9LIST</name>
<keyword evidence="3" id="KW-1185">Reference proteome</keyword>
<dbReference type="PROSITE" id="PS51450">
    <property type="entry name" value="LRR"/>
    <property type="match status" value="1"/>
</dbReference>
<proteinExistence type="predicted"/>
<keyword evidence="1" id="KW-0732">Signal</keyword>
<dbReference type="Gene3D" id="3.80.10.10">
    <property type="entry name" value="Ribonuclease Inhibitor"/>
    <property type="match status" value="1"/>
</dbReference>
<dbReference type="InterPro" id="IPR001611">
    <property type="entry name" value="Leu-rich_rpt"/>
</dbReference>
<feature type="chain" id="PRO_5046609053" evidence="1">
    <location>
        <begin position="30"/>
        <end position="408"/>
    </location>
</feature>
<dbReference type="Proteomes" id="UP000019249">
    <property type="component" value="Unassembled WGS sequence"/>
</dbReference>
<evidence type="ECO:0000313" key="3">
    <source>
        <dbReference type="Proteomes" id="UP000019249"/>
    </source>
</evidence>
<evidence type="ECO:0000256" key="1">
    <source>
        <dbReference type="SAM" id="SignalP"/>
    </source>
</evidence>
<evidence type="ECO:0000313" key="2">
    <source>
        <dbReference type="EMBL" id="EUJ31258.1"/>
    </source>
</evidence>
<organism evidence="2 3">
    <name type="scientific">Listeria floridensis FSL S10-1187</name>
    <dbReference type="NCBI Taxonomy" id="1265817"/>
    <lineage>
        <taxon>Bacteria</taxon>
        <taxon>Bacillati</taxon>
        <taxon>Bacillota</taxon>
        <taxon>Bacilli</taxon>
        <taxon>Bacillales</taxon>
        <taxon>Listeriaceae</taxon>
        <taxon>Listeria</taxon>
    </lineage>
</organism>
<gene>
    <name evidence="2" type="ORF">MFLO_09412</name>
</gene>
<sequence>MKKTVVISVLVPAVALGSFLSLPQASATAAQGQKEKIEQKIKKADVIEFKDSNIKAMVTLELSVILGRPATDADFTQENLNQITYLGTFAGSALKTLDDLAHMPNLQTVNLAASAGAKTFDTTPLSHLDKLKEFTFWFSDGQLSSLKPFEGKDLTRLEIHAQPIADASEKVVDSLKSLQILTLSYFDLGEAVRDVGSLDDLPALIEITLHTGLTTAPTLKASSKLDYASFSGNNISIAPDLSHSKNLSILSLDRNKIKDYTNIEKMLDLPNPPSIFLAHNLLTTYPDFAAQIRPADLNGNFIVGHGLKFQNDIKKWSNQTLEAGKQIELPIEWVEEGTNFPPFESFTKHQQDFVNGKNMKIETDNDNVSVTAKDSSIVITAKDGVQGKTHVNLSYGGDLSTSFEVDVQ</sequence>
<feature type="signal peptide" evidence="1">
    <location>
        <begin position="1"/>
        <end position="29"/>
    </location>
</feature>
<comment type="caution">
    <text evidence="2">The sequence shown here is derived from an EMBL/GenBank/DDBJ whole genome shotgun (WGS) entry which is preliminary data.</text>
</comment>
<protein>
    <submittedName>
        <fullName evidence="2">Internalin A (LPXTG motif)</fullName>
    </submittedName>
</protein>
<dbReference type="RefSeq" id="WP_036097452.1">
    <property type="nucleotide sequence ID" value="NZ_AODF01000019.1"/>
</dbReference>
<dbReference type="InterPro" id="IPR032675">
    <property type="entry name" value="LRR_dom_sf"/>
</dbReference>
<dbReference type="EMBL" id="AODF01000019">
    <property type="protein sequence ID" value="EUJ31258.1"/>
    <property type="molecule type" value="Genomic_DNA"/>
</dbReference>
<reference evidence="2 3" key="1">
    <citation type="journal article" date="2014" name="Int. J. Syst. Evol. Microbiol.">
        <title>Listeria floridensis sp. nov., Listeria aquatica sp. nov., Listeria cornellensis sp. nov., Listeria riparia sp. nov. and Listeria grandensis sp. nov., from agricultural and natural environments.</title>
        <authorList>
            <person name="den Bakker H.C."/>
            <person name="Warchocki S."/>
            <person name="Wright E.M."/>
            <person name="Allred A.F."/>
            <person name="Ahlstrom C."/>
            <person name="Manuel C.S."/>
            <person name="Stasiewicz M.J."/>
            <person name="Burrell A."/>
            <person name="Roof S."/>
            <person name="Strawn L."/>
            <person name="Fortes E.D."/>
            <person name="Nightingale K.K."/>
            <person name="Kephart D."/>
            <person name="Wiedmann M."/>
        </authorList>
    </citation>
    <scope>NUCLEOTIDE SEQUENCE [LARGE SCALE GENOMIC DNA]</scope>
    <source>
        <strain evidence="2 3">FSL S10-1187</strain>
    </source>
</reference>
<accession>A0ABN0RER1</accession>